<dbReference type="PROSITE" id="PS51094">
    <property type="entry name" value="PTS_EIIA_TYPE_2"/>
    <property type="match status" value="1"/>
</dbReference>
<dbReference type="InterPro" id="IPR051541">
    <property type="entry name" value="PTS_SugarTrans_NitroReg"/>
</dbReference>
<evidence type="ECO:0000259" key="1">
    <source>
        <dbReference type="PROSITE" id="PS51094"/>
    </source>
</evidence>
<dbReference type="RefSeq" id="WP_166507860.1">
    <property type="nucleotide sequence ID" value="NZ_CP043026.1"/>
</dbReference>
<dbReference type="PANTHER" id="PTHR47738:SF2">
    <property type="entry name" value="PTS SYSTEM FRUCTOSE-LIKE EIIA COMPONENT"/>
    <property type="match status" value="1"/>
</dbReference>
<proteinExistence type="predicted"/>
<sequence>MILEKNVFLNIDFEDKNSALEEVYKVMLENGCNEEYVKSIPDREKEASFNIGCLIAIPHGTYEASQKITLSQIFVWHLKKPLKWDDSEVKLIIALCLNNDDQLNILQNIAIKAMDEEIFEDTLQNPTKKDILNLFEEQL</sequence>
<dbReference type="EMBL" id="CP043026">
    <property type="protein sequence ID" value="QEH61465.1"/>
    <property type="molecule type" value="Genomic_DNA"/>
</dbReference>
<dbReference type="CDD" id="cd00211">
    <property type="entry name" value="PTS_IIA_fru"/>
    <property type="match status" value="1"/>
</dbReference>
<reference evidence="2 3" key="1">
    <citation type="submission" date="2019-08" db="EMBL/GenBank/DDBJ databases">
        <title>Complete genome sequence of Spiroplasma chinense CCH (DSM 19755).</title>
        <authorList>
            <person name="Shen H.-Y."/>
            <person name="Lin Y.-C."/>
            <person name="Chou L."/>
            <person name="Kuo C.-H."/>
        </authorList>
    </citation>
    <scope>NUCLEOTIDE SEQUENCE [LARGE SCALE GENOMIC DNA]</scope>
    <source>
        <strain evidence="2 3">CCH</strain>
    </source>
</reference>
<dbReference type="KEGG" id="schi:SCHIN_v1c02680"/>
<dbReference type="InterPro" id="IPR002178">
    <property type="entry name" value="PTS_EIIA_type-2_dom"/>
</dbReference>
<dbReference type="PROSITE" id="PS00372">
    <property type="entry name" value="PTS_EIIA_TYPE_2_HIS"/>
    <property type="match status" value="1"/>
</dbReference>
<accession>A0A5B9Y3U1</accession>
<dbReference type="Gene3D" id="3.40.930.10">
    <property type="entry name" value="Mannitol-specific EII, Chain A"/>
    <property type="match status" value="1"/>
</dbReference>
<evidence type="ECO:0000313" key="2">
    <source>
        <dbReference type="EMBL" id="QEH61465.1"/>
    </source>
</evidence>
<feature type="domain" description="PTS EIIA type-2" evidence="1">
    <location>
        <begin position="1"/>
        <end position="138"/>
    </location>
</feature>
<dbReference type="Pfam" id="PF00359">
    <property type="entry name" value="PTS_EIIA_2"/>
    <property type="match status" value="1"/>
</dbReference>
<protein>
    <submittedName>
        <fullName evidence="2">PTS system, mannitol-specific IIA component</fullName>
    </submittedName>
</protein>
<dbReference type="AlphaFoldDB" id="A0A5B9Y3U1"/>
<keyword evidence="3" id="KW-1185">Reference proteome</keyword>
<dbReference type="PANTHER" id="PTHR47738">
    <property type="entry name" value="PTS SYSTEM FRUCTOSE-LIKE EIIA COMPONENT-RELATED"/>
    <property type="match status" value="1"/>
</dbReference>
<organism evidence="2 3">
    <name type="scientific">Spiroplasma chinense</name>
    <dbReference type="NCBI Taxonomy" id="216932"/>
    <lineage>
        <taxon>Bacteria</taxon>
        <taxon>Bacillati</taxon>
        <taxon>Mycoplasmatota</taxon>
        <taxon>Mollicutes</taxon>
        <taxon>Entomoplasmatales</taxon>
        <taxon>Spiroplasmataceae</taxon>
        <taxon>Spiroplasma</taxon>
    </lineage>
</organism>
<gene>
    <name evidence="2" type="primary">mtlA</name>
    <name evidence="2" type="ORF">SCHIN_v1c02680</name>
</gene>
<dbReference type="InterPro" id="IPR016152">
    <property type="entry name" value="PTrfase/Anion_transptr"/>
</dbReference>
<evidence type="ECO:0000313" key="3">
    <source>
        <dbReference type="Proteomes" id="UP000323144"/>
    </source>
</evidence>
<name>A0A5B9Y3U1_9MOLU</name>
<dbReference type="Proteomes" id="UP000323144">
    <property type="component" value="Chromosome"/>
</dbReference>
<dbReference type="SUPFAM" id="SSF55804">
    <property type="entry name" value="Phoshotransferase/anion transport protein"/>
    <property type="match status" value="1"/>
</dbReference>